<keyword evidence="4" id="KW-1185">Reference proteome</keyword>
<dbReference type="PANTHER" id="PTHR13847:SF289">
    <property type="entry name" value="GLYCINE OXIDASE"/>
    <property type="match status" value="1"/>
</dbReference>
<reference evidence="3 4" key="1">
    <citation type="submission" date="2020-04" db="EMBL/GenBank/DDBJ databases">
        <title>Description of novel Gluconacetobacter.</title>
        <authorList>
            <person name="Sombolestani A."/>
        </authorList>
    </citation>
    <scope>NUCLEOTIDE SEQUENCE [LARGE SCALE GENOMIC DNA]</scope>
    <source>
        <strain evidence="3 4">LMG 27724</strain>
    </source>
</reference>
<name>A0A7W4J2Q3_9PROT</name>
<dbReference type="GO" id="GO:0016491">
    <property type="term" value="F:oxidoreductase activity"/>
    <property type="evidence" value="ECO:0007669"/>
    <property type="project" value="UniProtKB-KW"/>
</dbReference>
<dbReference type="Gene3D" id="3.30.9.10">
    <property type="entry name" value="D-Amino Acid Oxidase, subunit A, domain 2"/>
    <property type="match status" value="1"/>
</dbReference>
<keyword evidence="1" id="KW-0560">Oxidoreductase</keyword>
<feature type="domain" description="FAD dependent oxidoreductase" evidence="2">
    <location>
        <begin position="2"/>
        <end position="379"/>
    </location>
</feature>
<evidence type="ECO:0000313" key="4">
    <source>
        <dbReference type="Proteomes" id="UP000577891"/>
    </source>
</evidence>
<comment type="caution">
    <text evidence="3">The sequence shown here is derived from an EMBL/GenBank/DDBJ whole genome shotgun (WGS) entry which is preliminary data.</text>
</comment>
<evidence type="ECO:0000313" key="3">
    <source>
        <dbReference type="EMBL" id="MBB2173620.1"/>
    </source>
</evidence>
<dbReference type="AlphaFoldDB" id="A0A7W4J2Q3"/>
<dbReference type="PANTHER" id="PTHR13847">
    <property type="entry name" value="SARCOSINE DEHYDROGENASE-RELATED"/>
    <property type="match status" value="1"/>
</dbReference>
<dbReference type="InterPro" id="IPR006076">
    <property type="entry name" value="FAD-dep_OxRdtase"/>
</dbReference>
<gene>
    <name evidence="3" type="ORF">HLH35_16105</name>
</gene>
<accession>A0A7W4J2Q3</accession>
<sequence>MIGGGVIARCCALALQRQGMCVTVLARHDETPASYGNAGHIAAEQVEPLPQWSTLRTLPWTLFPMGPVALDFRYPLAWLPWSVRFLRACRPAAVDRGRVALRWLQGEALPAWERLDASLPGPTLLQRDGTVKLWEGPSATARARAAVRADCGTATARLLTTAEIGRIGAGLSVPAGAGAHYAGTAHVISPRDVLERLAHAFIDAGGEWRDDTAIHVAQEADGAVVAFQDRSLRADAVLVAGGVTSGALLPHLRVPMIAERGYHIEWDHGGAYDLPNLVFEDRALVVTRFGPRLRATSFVEFTKVDASPDPRKWAALERHVRALGLPVASAFAHWHGARPTLPDYLPMLGRLADQPRVFVAFGHNHLGLTLAATTAERMATHMLEDVALPAVFSPDRFT</sequence>
<proteinExistence type="predicted"/>
<dbReference type="SUPFAM" id="SSF51971">
    <property type="entry name" value="Nucleotide-binding domain"/>
    <property type="match status" value="1"/>
</dbReference>
<protein>
    <submittedName>
        <fullName evidence="3">FAD-binding oxidoreductase</fullName>
    </submittedName>
</protein>
<dbReference type="GO" id="GO:0005737">
    <property type="term" value="C:cytoplasm"/>
    <property type="evidence" value="ECO:0007669"/>
    <property type="project" value="TreeGrafter"/>
</dbReference>
<evidence type="ECO:0000259" key="2">
    <source>
        <dbReference type="Pfam" id="PF01266"/>
    </source>
</evidence>
<dbReference type="Proteomes" id="UP000577891">
    <property type="component" value="Unassembled WGS sequence"/>
</dbReference>
<dbReference type="InterPro" id="IPR036188">
    <property type="entry name" value="FAD/NAD-bd_sf"/>
</dbReference>
<dbReference type="EMBL" id="JABEQE010000017">
    <property type="protein sequence ID" value="MBB2173620.1"/>
    <property type="molecule type" value="Genomic_DNA"/>
</dbReference>
<dbReference type="Gene3D" id="3.50.50.60">
    <property type="entry name" value="FAD/NAD(P)-binding domain"/>
    <property type="match status" value="1"/>
</dbReference>
<dbReference type="Pfam" id="PF01266">
    <property type="entry name" value="DAO"/>
    <property type="match status" value="1"/>
</dbReference>
<dbReference type="SUPFAM" id="SSF54373">
    <property type="entry name" value="FAD-linked reductases, C-terminal domain"/>
    <property type="match status" value="1"/>
</dbReference>
<organism evidence="3 4">
    <name type="scientific">Gluconacetobacter asukensis</name>
    <dbReference type="NCBI Taxonomy" id="1017181"/>
    <lineage>
        <taxon>Bacteria</taxon>
        <taxon>Pseudomonadati</taxon>
        <taxon>Pseudomonadota</taxon>
        <taxon>Alphaproteobacteria</taxon>
        <taxon>Acetobacterales</taxon>
        <taxon>Acetobacteraceae</taxon>
        <taxon>Gluconacetobacter</taxon>
    </lineage>
</organism>
<evidence type="ECO:0000256" key="1">
    <source>
        <dbReference type="ARBA" id="ARBA00023002"/>
    </source>
</evidence>